<sequence>MMTTTMSSHSFDKTASMFAPDMKGLHVIEFITNEQPYPAEKLIEKLQEFQATFQEEYEDFSVGSSKMHHQFSVPFFEQQRLFSGIESTSENDLEAGDDNEVEALIKKNAMIKSAIEKIRKATEEQEKQLRDKKEELQELYETFAELEEELQVTVTYEQPRVMTKFERFRRLGCFFLIMLLPILLVILLDAYIQANYIPFIN</sequence>
<name>A0A397T8Y7_9GLOM</name>
<evidence type="ECO:0000256" key="1">
    <source>
        <dbReference type="SAM" id="Coils"/>
    </source>
</evidence>
<feature type="transmembrane region" description="Helical" evidence="2">
    <location>
        <begin position="171"/>
        <end position="192"/>
    </location>
</feature>
<organism evidence="3 4">
    <name type="scientific">Glomus cerebriforme</name>
    <dbReference type="NCBI Taxonomy" id="658196"/>
    <lineage>
        <taxon>Eukaryota</taxon>
        <taxon>Fungi</taxon>
        <taxon>Fungi incertae sedis</taxon>
        <taxon>Mucoromycota</taxon>
        <taxon>Glomeromycotina</taxon>
        <taxon>Glomeromycetes</taxon>
        <taxon>Glomerales</taxon>
        <taxon>Glomeraceae</taxon>
        <taxon>Glomus</taxon>
    </lineage>
</organism>
<dbReference type="Proteomes" id="UP000265703">
    <property type="component" value="Unassembled WGS sequence"/>
</dbReference>
<proteinExistence type="predicted"/>
<keyword evidence="1" id="KW-0175">Coiled coil</keyword>
<dbReference type="EMBL" id="QKYT01000117">
    <property type="protein sequence ID" value="RIA92767.1"/>
    <property type="molecule type" value="Genomic_DNA"/>
</dbReference>
<gene>
    <name evidence="3" type="ORF">C1645_763981</name>
</gene>
<dbReference type="AlphaFoldDB" id="A0A397T8Y7"/>
<feature type="coiled-coil region" evidence="1">
    <location>
        <begin position="104"/>
        <end position="149"/>
    </location>
</feature>
<keyword evidence="2" id="KW-0472">Membrane</keyword>
<evidence type="ECO:0000313" key="4">
    <source>
        <dbReference type="Proteomes" id="UP000265703"/>
    </source>
</evidence>
<reference evidence="3 4" key="1">
    <citation type="submission" date="2018-06" db="EMBL/GenBank/DDBJ databases">
        <title>Comparative genomics reveals the genomic features of Rhizophagus irregularis, R. cerebriforme, R. diaphanum and Gigaspora rosea, and their symbiotic lifestyle signature.</title>
        <authorList>
            <person name="Morin E."/>
            <person name="San Clemente H."/>
            <person name="Chen E.C.H."/>
            <person name="De La Providencia I."/>
            <person name="Hainaut M."/>
            <person name="Kuo A."/>
            <person name="Kohler A."/>
            <person name="Murat C."/>
            <person name="Tang N."/>
            <person name="Roy S."/>
            <person name="Loubradou J."/>
            <person name="Henrissat B."/>
            <person name="Grigoriev I.V."/>
            <person name="Corradi N."/>
            <person name="Roux C."/>
            <person name="Martin F.M."/>
        </authorList>
    </citation>
    <scope>NUCLEOTIDE SEQUENCE [LARGE SCALE GENOMIC DNA]</scope>
    <source>
        <strain evidence="3 4">DAOM 227022</strain>
    </source>
</reference>
<dbReference type="OrthoDB" id="2373333at2759"/>
<evidence type="ECO:0000313" key="3">
    <source>
        <dbReference type="EMBL" id="RIA92767.1"/>
    </source>
</evidence>
<keyword evidence="4" id="KW-1185">Reference proteome</keyword>
<evidence type="ECO:0000256" key="2">
    <source>
        <dbReference type="SAM" id="Phobius"/>
    </source>
</evidence>
<comment type="caution">
    <text evidence="3">The sequence shown here is derived from an EMBL/GenBank/DDBJ whole genome shotgun (WGS) entry which is preliminary data.</text>
</comment>
<keyword evidence="2" id="KW-1133">Transmembrane helix</keyword>
<accession>A0A397T8Y7</accession>
<keyword evidence="2" id="KW-0812">Transmembrane</keyword>
<protein>
    <submittedName>
        <fullName evidence="3">Uncharacterized protein</fullName>
    </submittedName>
</protein>